<dbReference type="Proteomes" id="UP000314294">
    <property type="component" value="Unassembled WGS sequence"/>
</dbReference>
<comment type="caution">
    <text evidence="1">The sequence shown here is derived from an EMBL/GenBank/DDBJ whole genome shotgun (WGS) entry which is preliminary data.</text>
</comment>
<keyword evidence="2" id="KW-1185">Reference proteome</keyword>
<accession>A0A4Z2I1N3</accession>
<gene>
    <name evidence="1" type="ORF">EYF80_017764</name>
</gene>
<name>A0A4Z2I1N3_9TELE</name>
<dbReference type="AlphaFoldDB" id="A0A4Z2I1N3"/>
<organism evidence="1 2">
    <name type="scientific">Liparis tanakae</name>
    <name type="common">Tanaka's snailfish</name>
    <dbReference type="NCBI Taxonomy" id="230148"/>
    <lineage>
        <taxon>Eukaryota</taxon>
        <taxon>Metazoa</taxon>
        <taxon>Chordata</taxon>
        <taxon>Craniata</taxon>
        <taxon>Vertebrata</taxon>
        <taxon>Euteleostomi</taxon>
        <taxon>Actinopterygii</taxon>
        <taxon>Neopterygii</taxon>
        <taxon>Teleostei</taxon>
        <taxon>Neoteleostei</taxon>
        <taxon>Acanthomorphata</taxon>
        <taxon>Eupercaria</taxon>
        <taxon>Perciformes</taxon>
        <taxon>Cottioidei</taxon>
        <taxon>Cottales</taxon>
        <taxon>Liparidae</taxon>
        <taxon>Liparis</taxon>
    </lineage>
</organism>
<reference evidence="1 2" key="1">
    <citation type="submission" date="2019-03" db="EMBL/GenBank/DDBJ databases">
        <title>First draft genome of Liparis tanakae, snailfish: a comprehensive survey of snailfish specific genes.</title>
        <authorList>
            <person name="Kim W."/>
            <person name="Song I."/>
            <person name="Jeong J.-H."/>
            <person name="Kim D."/>
            <person name="Kim S."/>
            <person name="Ryu S."/>
            <person name="Song J.Y."/>
            <person name="Lee S.K."/>
        </authorList>
    </citation>
    <scope>NUCLEOTIDE SEQUENCE [LARGE SCALE GENOMIC DNA]</scope>
    <source>
        <tissue evidence="1">Muscle</tissue>
    </source>
</reference>
<protein>
    <submittedName>
        <fullName evidence="1">Uncharacterized protein</fullName>
    </submittedName>
</protein>
<proteinExistence type="predicted"/>
<evidence type="ECO:0000313" key="1">
    <source>
        <dbReference type="EMBL" id="TNN71976.1"/>
    </source>
</evidence>
<sequence length="63" mass="6429">MGAAMLSAHFRVGHQASSHSQPVKVNATVCCRDSEGVLGMNDETVMAGGKVSRPCGGKRAAGD</sequence>
<dbReference type="EMBL" id="SRLO01000143">
    <property type="protein sequence ID" value="TNN71976.1"/>
    <property type="molecule type" value="Genomic_DNA"/>
</dbReference>
<evidence type="ECO:0000313" key="2">
    <source>
        <dbReference type="Proteomes" id="UP000314294"/>
    </source>
</evidence>